<organism evidence="1 2">
    <name type="scientific">Mucuna pruriens</name>
    <name type="common">Velvet bean</name>
    <name type="synonym">Dolichos pruriens</name>
    <dbReference type="NCBI Taxonomy" id="157652"/>
    <lineage>
        <taxon>Eukaryota</taxon>
        <taxon>Viridiplantae</taxon>
        <taxon>Streptophyta</taxon>
        <taxon>Embryophyta</taxon>
        <taxon>Tracheophyta</taxon>
        <taxon>Spermatophyta</taxon>
        <taxon>Magnoliopsida</taxon>
        <taxon>eudicotyledons</taxon>
        <taxon>Gunneridae</taxon>
        <taxon>Pentapetalae</taxon>
        <taxon>rosids</taxon>
        <taxon>fabids</taxon>
        <taxon>Fabales</taxon>
        <taxon>Fabaceae</taxon>
        <taxon>Papilionoideae</taxon>
        <taxon>50 kb inversion clade</taxon>
        <taxon>NPAAA clade</taxon>
        <taxon>indigoferoid/millettioid clade</taxon>
        <taxon>Phaseoleae</taxon>
        <taxon>Mucuna</taxon>
    </lineage>
</organism>
<dbReference type="EMBL" id="QJKJ01004372">
    <property type="protein sequence ID" value="RDX94445.1"/>
    <property type="molecule type" value="Genomic_DNA"/>
</dbReference>
<accession>A0A371GV74</accession>
<evidence type="ECO:0000313" key="1">
    <source>
        <dbReference type="EMBL" id="RDX94445.1"/>
    </source>
</evidence>
<comment type="caution">
    <text evidence="1">The sequence shown here is derived from an EMBL/GenBank/DDBJ whole genome shotgun (WGS) entry which is preliminary data.</text>
</comment>
<dbReference type="Proteomes" id="UP000257109">
    <property type="component" value="Unassembled WGS sequence"/>
</dbReference>
<protein>
    <submittedName>
        <fullName evidence="1">Uncharacterized protein</fullName>
    </submittedName>
</protein>
<feature type="non-terminal residue" evidence="1">
    <location>
        <position position="1"/>
    </location>
</feature>
<proteinExistence type="predicted"/>
<reference evidence="1" key="1">
    <citation type="submission" date="2018-05" db="EMBL/GenBank/DDBJ databases">
        <title>Draft genome of Mucuna pruriens seed.</title>
        <authorList>
            <person name="Nnadi N.E."/>
            <person name="Vos R."/>
            <person name="Hasami M.H."/>
            <person name="Devisetty U.K."/>
            <person name="Aguiy J.C."/>
        </authorList>
    </citation>
    <scope>NUCLEOTIDE SEQUENCE [LARGE SCALE GENOMIC DNA]</scope>
    <source>
        <strain evidence="1">JCA_2017</strain>
    </source>
</reference>
<sequence>MIQGKTTSQQYELDVVGWFRKYSLSNYSKSKRRSKRCNIVNPCHSQSRDQSIPSLNRKSTLECNKRLESSHYHFLPEQDQHLAPRCDQTDSKVCKIPQGVVHAQKEEAERRSLTGGVVSALIKNEQVIVESQQVLPKKC</sequence>
<keyword evidence="2" id="KW-1185">Reference proteome</keyword>
<evidence type="ECO:0000313" key="2">
    <source>
        <dbReference type="Proteomes" id="UP000257109"/>
    </source>
</evidence>
<dbReference type="AlphaFoldDB" id="A0A371GV74"/>
<name>A0A371GV74_MUCPR</name>
<gene>
    <name evidence="1" type="ORF">CR513_23174</name>
</gene>